<evidence type="ECO:0000313" key="11">
    <source>
        <dbReference type="Proteomes" id="UP000321868"/>
    </source>
</evidence>
<dbReference type="PANTHER" id="PTHR45453:SF1">
    <property type="entry name" value="PHOSPHATE REGULON SENSOR PROTEIN PHOR"/>
    <property type="match status" value="1"/>
</dbReference>
<dbReference type="OrthoDB" id="9813151at2"/>
<dbReference type="RefSeq" id="WP_015605289.1">
    <property type="nucleotide sequence ID" value="NZ_BJYQ01000100.1"/>
</dbReference>
<dbReference type="PANTHER" id="PTHR45453">
    <property type="entry name" value="PHOSPHATE REGULON SENSOR PROTEIN PHOR"/>
    <property type="match status" value="1"/>
</dbReference>
<dbReference type="SMART" id="SM00388">
    <property type="entry name" value="HisKA"/>
    <property type="match status" value="1"/>
</dbReference>
<dbReference type="InterPro" id="IPR036097">
    <property type="entry name" value="HisK_dim/P_sf"/>
</dbReference>
<dbReference type="Pfam" id="PF00512">
    <property type="entry name" value="HisKA"/>
    <property type="match status" value="1"/>
</dbReference>
<dbReference type="AlphaFoldDB" id="A0A512ADK1"/>
<keyword evidence="7" id="KW-0902">Two-component regulatory system</keyword>
<accession>A0A512ADK1</accession>
<sequence>MFRKLRIRFILIASVAVTGILFFLVGALNSVRFLQTTGEIQAVLNILSDNRGEFPSVQATAQALDNDHISIDTIYQYRYYSAVFNEDGTVYSSNLNNISNLSKEQALKSAKSVIKQQRKNGIFTIGSQYYSYQVTRDAKTKRYLVVVLDSTKYLEDHNDFLWVSIRSALYSVIFFIVIISIVSSWAIRPYVRNYEKQKRFITNAGHELKTPLAIISANTELQELMTGENEWTESTKDQVNRLSNLINQMVSLARLEEQPDIALVDVDFSSLVQKAAQDFKSVAEQAGKGYQIKVQEGIHVKASQDELYELVSILIDNACKYCDEDGQIFVTLTKAKRRKRARLIVSNSYANGENVDYSRFFDRFYREDESHNHKRAGYGIGLSMAESLVNLFKGKIAVSYKKGLIAFTVLI</sequence>
<keyword evidence="8" id="KW-0472">Membrane</keyword>
<dbReference type="EMBL" id="BJYQ01000100">
    <property type="protein sequence ID" value="GEN97766.1"/>
    <property type="molecule type" value="Genomic_DNA"/>
</dbReference>
<comment type="subcellular location">
    <subcellularLocation>
        <location evidence="2">Membrane</location>
    </subcellularLocation>
</comment>
<dbReference type="Proteomes" id="UP000321868">
    <property type="component" value="Unassembled WGS sequence"/>
</dbReference>
<dbReference type="SMART" id="SM00387">
    <property type="entry name" value="HATPase_c"/>
    <property type="match status" value="1"/>
</dbReference>
<dbReference type="CDD" id="cd00082">
    <property type="entry name" value="HisKA"/>
    <property type="match status" value="1"/>
</dbReference>
<evidence type="ECO:0000259" key="9">
    <source>
        <dbReference type="PROSITE" id="PS50109"/>
    </source>
</evidence>
<evidence type="ECO:0000256" key="3">
    <source>
        <dbReference type="ARBA" id="ARBA00012438"/>
    </source>
</evidence>
<dbReference type="InterPro" id="IPR005467">
    <property type="entry name" value="His_kinase_dom"/>
</dbReference>
<keyword evidence="4" id="KW-0597">Phosphoprotein</keyword>
<keyword evidence="8" id="KW-1133">Transmembrane helix</keyword>
<dbReference type="EC" id="2.7.13.3" evidence="3"/>
<evidence type="ECO:0000256" key="4">
    <source>
        <dbReference type="ARBA" id="ARBA00022553"/>
    </source>
</evidence>
<dbReference type="SUPFAM" id="SSF47384">
    <property type="entry name" value="Homodimeric domain of signal transducing histidine kinase"/>
    <property type="match status" value="1"/>
</dbReference>
<gene>
    <name evidence="10" type="ORF">SOL01_16400</name>
</gene>
<feature type="domain" description="Histidine kinase" evidence="9">
    <location>
        <begin position="203"/>
        <end position="411"/>
    </location>
</feature>
<keyword evidence="5" id="KW-0808">Transferase</keyword>
<dbReference type="GO" id="GO:0016036">
    <property type="term" value="P:cellular response to phosphate starvation"/>
    <property type="evidence" value="ECO:0007669"/>
    <property type="project" value="TreeGrafter"/>
</dbReference>
<evidence type="ECO:0000256" key="7">
    <source>
        <dbReference type="ARBA" id="ARBA00023012"/>
    </source>
</evidence>
<evidence type="ECO:0000256" key="1">
    <source>
        <dbReference type="ARBA" id="ARBA00000085"/>
    </source>
</evidence>
<evidence type="ECO:0000256" key="8">
    <source>
        <dbReference type="SAM" id="Phobius"/>
    </source>
</evidence>
<evidence type="ECO:0000313" key="10">
    <source>
        <dbReference type="EMBL" id="GEN97766.1"/>
    </source>
</evidence>
<dbReference type="GO" id="GO:0004721">
    <property type="term" value="F:phosphoprotein phosphatase activity"/>
    <property type="evidence" value="ECO:0007669"/>
    <property type="project" value="TreeGrafter"/>
</dbReference>
<comment type="catalytic activity">
    <reaction evidence="1">
        <text>ATP + protein L-histidine = ADP + protein N-phospho-L-histidine.</text>
        <dbReference type="EC" id="2.7.13.3"/>
    </reaction>
</comment>
<dbReference type="GO" id="GO:0005886">
    <property type="term" value="C:plasma membrane"/>
    <property type="evidence" value="ECO:0007669"/>
    <property type="project" value="TreeGrafter"/>
</dbReference>
<organism evidence="10 11">
    <name type="scientific">Streptococcus cristatus</name>
    <dbReference type="NCBI Taxonomy" id="45634"/>
    <lineage>
        <taxon>Bacteria</taxon>
        <taxon>Bacillati</taxon>
        <taxon>Bacillota</taxon>
        <taxon>Bacilli</taxon>
        <taxon>Lactobacillales</taxon>
        <taxon>Streptococcaceae</taxon>
        <taxon>Streptococcus</taxon>
    </lineage>
</organism>
<name>A0A512ADK1_STRCR</name>
<keyword evidence="6 10" id="KW-0418">Kinase</keyword>
<protein>
    <recommendedName>
        <fullName evidence="3">histidine kinase</fullName>
        <ecNumber evidence="3">2.7.13.3</ecNumber>
    </recommendedName>
</protein>
<dbReference type="Pfam" id="PF02518">
    <property type="entry name" value="HATPase_c"/>
    <property type="match status" value="1"/>
</dbReference>
<feature type="transmembrane region" description="Helical" evidence="8">
    <location>
        <begin position="168"/>
        <end position="191"/>
    </location>
</feature>
<reference evidence="10 11" key="1">
    <citation type="submission" date="2019-07" db="EMBL/GenBank/DDBJ databases">
        <title>Whole genome shotgun sequence of Streptococcus oligofermentans NBRC 106105.</title>
        <authorList>
            <person name="Hosoyama A."/>
            <person name="Uohara A."/>
            <person name="Ohji S."/>
            <person name="Ichikawa N."/>
        </authorList>
    </citation>
    <scope>NUCLEOTIDE SEQUENCE [LARGE SCALE GENOMIC DNA]</scope>
    <source>
        <strain evidence="10 11">NBRC 106105</strain>
    </source>
</reference>
<dbReference type="Gene3D" id="1.10.287.130">
    <property type="match status" value="1"/>
</dbReference>
<evidence type="ECO:0000256" key="2">
    <source>
        <dbReference type="ARBA" id="ARBA00004370"/>
    </source>
</evidence>
<dbReference type="InterPro" id="IPR003661">
    <property type="entry name" value="HisK_dim/P_dom"/>
</dbReference>
<comment type="caution">
    <text evidence="10">The sequence shown here is derived from an EMBL/GenBank/DDBJ whole genome shotgun (WGS) entry which is preliminary data.</text>
</comment>
<keyword evidence="8" id="KW-0812">Transmembrane</keyword>
<dbReference type="SUPFAM" id="SSF55874">
    <property type="entry name" value="ATPase domain of HSP90 chaperone/DNA topoisomerase II/histidine kinase"/>
    <property type="match status" value="1"/>
</dbReference>
<dbReference type="GO" id="GO:0000155">
    <property type="term" value="F:phosphorelay sensor kinase activity"/>
    <property type="evidence" value="ECO:0007669"/>
    <property type="project" value="InterPro"/>
</dbReference>
<dbReference type="PROSITE" id="PS50109">
    <property type="entry name" value="HIS_KIN"/>
    <property type="match status" value="1"/>
</dbReference>
<dbReference type="InterPro" id="IPR036890">
    <property type="entry name" value="HATPase_C_sf"/>
</dbReference>
<feature type="transmembrane region" description="Helical" evidence="8">
    <location>
        <begin position="7"/>
        <end position="28"/>
    </location>
</feature>
<proteinExistence type="predicted"/>
<dbReference type="InterPro" id="IPR050351">
    <property type="entry name" value="BphY/WalK/GraS-like"/>
</dbReference>
<evidence type="ECO:0000256" key="5">
    <source>
        <dbReference type="ARBA" id="ARBA00022679"/>
    </source>
</evidence>
<dbReference type="Gene3D" id="3.30.565.10">
    <property type="entry name" value="Histidine kinase-like ATPase, C-terminal domain"/>
    <property type="match status" value="1"/>
</dbReference>
<dbReference type="InterPro" id="IPR003594">
    <property type="entry name" value="HATPase_dom"/>
</dbReference>
<evidence type="ECO:0000256" key="6">
    <source>
        <dbReference type="ARBA" id="ARBA00022777"/>
    </source>
</evidence>